<organism evidence="6 7">
    <name type="scientific">Euzebya pacifica</name>
    <dbReference type="NCBI Taxonomy" id="1608957"/>
    <lineage>
        <taxon>Bacteria</taxon>
        <taxon>Bacillati</taxon>
        <taxon>Actinomycetota</taxon>
        <taxon>Nitriliruptoria</taxon>
        <taxon>Euzebyales</taxon>
    </lineage>
</organism>
<dbReference type="RefSeq" id="WP_114589779.1">
    <property type="nucleotide sequence ID" value="NZ_CP031165.1"/>
</dbReference>
<evidence type="ECO:0000313" key="7">
    <source>
        <dbReference type="Proteomes" id="UP000264006"/>
    </source>
</evidence>
<dbReference type="Pfam" id="PF04324">
    <property type="entry name" value="Fer2_BFD"/>
    <property type="match status" value="1"/>
</dbReference>
<reference evidence="6 7" key="1">
    <citation type="submission" date="2018-09" db="EMBL/GenBank/DDBJ databases">
        <title>Complete genome sequence of Euzebya sp. DY32-46 isolated from seawater of Pacific Ocean.</title>
        <authorList>
            <person name="Xu L."/>
            <person name="Wu Y.-H."/>
            <person name="Xu X.-W."/>
        </authorList>
    </citation>
    <scope>NUCLEOTIDE SEQUENCE [LARGE SCALE GENOMIC DNA]</scope>
    <source>
        <strain evidence="6 7">DY32-46</strain>
    </source>
</reference>
<dbReference type="GO" id="GO:0016491">
    <property type="term" value="F:oxidoreductase activity"/>
    <property type="evidence" value="ECO:0007669"/>
    <property type="project" value="UniProtKB-KW"/>
</dbReference>
<feature type="region of interest" description="Disordered" evidence="2">
    <location>
        <begin position="471"/>
        <end position="505"/>
    </location>
</feature>
<dbReference type="PANTHER" id="PTHR42949:SF3">
    <property type="entry name" value="ANAEROBIC GLYCEROL-3-PHOSPHATE DEHYDROGENASE SUBUNIT B"/>
    <property type="match status" value="1"/>
</dbReference>
<dbReference type="InterPro" id="IPR041854">
    <property type="entry name" value="BFD-like_2Fe2S-bd_dom_sf"/>
</dbReference>
<dbReference type="Gene3D" id="3.50.50.60">
    <property type="entry name" value="FAD/NAD(P)-binding domain"/>
    <property type="match status" value="3"/>
</dbReference>
<dbReference type="OrthoDB" id="9806257at2"/>
<feature type="domain" description="FAD dependent oxidoreductase" evidence="3">
    <location>
        <begin position="4"/>
        <end position="358"/>
    </location>
</feature>
<evidence type="ECO:0000256" key="2">
    <source>
        <dbReference type="SAM" id="MobiDB-lite"/>
    </source>
</evidence>
<evidence type="ECO:0000259" key="3">
    <source>
        <dbReference type="Pfam" id="PF01266"/>
    </source>
</evidence>
<name>A0A346XRQ0_9ACTN</name>
<feature type="domain" description="FAD/NAD(P)-binding" evidence="5">
    <location>
        <begin position="513"/>
        <end position="678"/>
    </location>
</feature>
<dbReference type="KEGG" id="euz:DVS28_a0189"/>
<dbReference type="SUPFAM" id="SSF54373">
    <property type="entry name" value="FAD-linked reductases, C-terminal domain"/>
    <property type="match status" value="1"/>
</dbReference>
<keyword evidence="7" id="KW-1185">Reference proteome</keyword>
<accession>A0A346XRQ0</accession>
<dbReference type="AlphaFoldDB" id="A0A346XRQ0"/>
<proteinExistence type="predicted"/>
<dbReference type="InterPro" id="IPR036188">
    <property type="entry name" value="FAD/NAD-bd_sf"/>
</dbReference>
<protein>
    <submittedName>
        <fullName evidence="6">D-amino-acid oxidase</fullName>
    </submittedName>
</protein>
<dbReference type="InterPro" id="IPR007419">
    <property type="entry name" value="BFD-like_2Fe2S-bd_dom"/>
</dbReference>
<dbReference type="Gene3D" id="1.10.10.1100">
    <property type="entry name" value="BFD-like [2Fe-2S]-binding domain"/>
    <property type="match status" value="1"/>
</dbReference>
<feature type="compositionally biased region" description="Low complexity" evidence="2">
    <location>
        <begin position="471"/>
        <end position="489"/>
    </location>
</feature>
<dbReference type="Proteomes" id="UP000264006">
    <property type="component" value="Chromosome"/>
</dbReference>
<keyword evidence="1" id="KW-0560">Oxidoreductase</keyword>
<dbReference type="EMBL" id="CP031165">
    <property type="protein sequence ID" value="AXV04897.1"/>
    <property type="molecule type" value="Genomic_DNA"/>
</dbReference>
<dbReference type="Pfam" id="PF07992">
    <property type="entry name" value="Pyr_redox_2"/>
    <property type="match status" value="1"/>
</dbReference>
<evidence type="ECO:0000259" key="4">
    <source>
        <dbReference type="Pfam" id="PF04324"/>
    </source>
</evidence>
<evidence type="ECO:0000313" key="6">
    <source>
        <dbReference type="EMBL" id="AXV04897.1"/>
    </source>
</evidence>
<dbReference type="PANTHER" id="PTHR42949">
    <property type="entry name" value="ANAEROBIC GLYCEROL-3-PHOSPHATE DEHYDROGENASE SUBUNIT B"/>
    <property type="match status" value="1"/>
</dbReference>
<dbReference type="InterPro" id="IPR006076">
    <property type="entry name" value="FAD-dep_OxRdtase"/>
</dbReference>
<gene>
    <name evidence="6" type="ORF">DVS28_a0189</name>
</gene>
<dbReference type="InterPro" id="IPR051691">
    <property type="entry name" value="Metab_Enz_Cyan_OpOx_G3PDH"/>
</dbReference>
<feature type="domain" description="BFD-like [2Fe-2S]-binding" evidence="4">
    <location>
        <begin position="874"/>
        <end position="922"/>
    </location>
</feature>
<dbReference type="CDD" id="cd19946">
    <property type="entry name" value="GlpA-like_Fer2_BFD-like"/>
    <property type="match status" value="1"/>
</dbReference>
<dbReference type="SUPFAM" id="SSF51905">
    <property type="entry name" value="FAD/NAD(P)-binding domain"/>
    <property type="match status" value="2"/>
</dbReference>
<dbReference type="Pfam" id="PF01266">
    <property type="entry name" value="DAO"/>
    <property type="match status" value="1"/>
</dbReference>
<sequence length="955" mass="97743">MTTHVVVVGAGIIGLAAARELARRGARVTVVERHVAGAGTSSRGEGNILVSDKEIPAEARLALRSIELWKAFAAESAEPFEFEEKGGIITASSDSQLGLLAAQAEGQRPLGVQSVVLGRAALREMEPQLSPGLVGGISFPQDAQVMPIHAVRALRRAALDLGVEERVGVSVVGLSSLTAGVGVELADGSRIDADAVVLAAGPWSGELAARLGGVAPVFPRRGLLLVTEPLPPGTVRHKVYDGRYVEAVASDDGAAQVAPVIESTVSGTVLIGSTREAVGWDTQQRWDLVGELSRNAASLFPSLGRVRIIRTYQGFRPATPDHLPLIGPDVRVEGLFHCSGHEGAGIGLALGSAEVLAESVLAGRTDEAFDPRRLHDTDERVVDRVPGPTPFVLSPSCASTTGSCGSGLTGGKEGRGSTVAAALLADGQQSWRRTRFEDRPRGLFCGIGHCHDCVLPRADGTTVRACLEPTAAEPTAGEPTAGEPTAGEPSGADDGPDSAAGSTGAGSVVMDVDVAVLGAGPGGLAAAATVRGNGLSVGLVDRYPSAGGQIGRQRAGTASPSGPWAELIDDGSRGVQHLGGAQVVAVQQVAGVATRRFQVMVSVDDELRLVLADHLVLATGAREVVRPFPGWTLPGVLTAGAAQAMVKQEGHSPWERVVLAGTGPLLLAVASALRAAGTPPLLTLEAQSLRRLAVGGLPVGLGHPGKLADLARLTGGRPPRFGWRVVEAIASADGEAVEQVAMRAPSGRTARMAVDALAVSDGLLPDVTLAVQLGCELVNRPGTAGPAVVVDDEQSTSVPGVWAAGELTGVAGADKAVAEGHLAGAAILASTVGPAVPSGARRAVRRWDGFRDALARLYPWDDEWTVGLPDDVTVCRCEEVPAEAVGRAIADGATNARAVKGLTRCGMGRCQGGVCGPLVSSMVRAAGHPSPGHLESRPVAQPVLVDQLARLTANG</sequence>
<dbReference type="Gene3D" id="3.30.9.10">
    <property type="entry name" value="D-Amino Acid Oxidase, subunit A, domain 2"/>
    <property type="match status" value="1"/>
</dbReference>
<dbReference type="PRINTS" id="PR00469">
    <property type="entry name" value="PNDRDTASEII"/>
</dbReference>
<dbReference type="Gene3D" id="3.10.20.440">
    <property type="entry name" value="2Fe-2S iron-sulphur cluster binding domain, sarcosine oxidase, alpha subunit, N-terminal domain"/>
    <property type="match status" value="1"/>
</dbReference>
<dbReference type="InterPro" id="IPR023753">
    <property type="entry name" value="FAD/NAD-binding_dom"/>
</dbReference>
<evidence type="ECO:0000259" key="5">
    <source>
        <dbReference type="Pfam" id="PF07992"/>
    </source>
</evidence>
<dbReference type="PRINTS" id="PR00368">
    <property type="entry name" value="FADPNR"/>
</dbReference>
<evidence type="ECO:0000256" key="1">
    <source>
        <dbReference type="ARBA" id="ARBA00023002"/>
    </source>
</evidence>
<dbReference type="Pfam" id="PF13510">
    <property type="entry name" value="Fer2_4"/>
    <property type="match status" value="1"/>
</dbReference>
<dbReference type="InterPro" id="IPR042204">
    <property type="entry name" value="2Fe-2S-bd_N"/>
</dbReference>